<name>A0A1I8A887_9BILA</name>
<evidence type="ECO:0000313" key="3">
    <source>
        <dbReference type="WBParaSite" id="L893_g33673.t1"/>
    </source>
</evidence>
<dbReference type="Proteomes" id="UP000095287">
    <property type="component" value="Unplaced"/>
</dbReference>
<sequence>MPNAAKRVKPLGGKVMTQLACKLRGTTNHSSLTIFATSAIRYESKWIGVTDTDNGIEKRTGRTDWQQRQRNAKPSLKTASLEAKQTFNWRKRRVQRNYPSFSTETKRKTQNGGLTVKQIKSQETNSFLER</sequence>
<evidence type="ECO:0000313" key="2">
    <source>
        <dbReference type="Proteomes" id="UP000095287"/>
    </source>
</evidence>
<keyword evidence="2" id="KW-1185">Reference proteome</keyword>
<dbReference type="AlphaFoldDB" id="A0A1I8A887"/>
<feature type="compositionally biased region" description="Basic and acidic residues" evidence="1">
    <location>
        <begin position="55"/>
        <end position="67"/>
    </location>
</feature>
<dbReference type="WBParaSite" id="L893_g33673.t1">
    <property type="protein sequence ID" value="L893_g33673.t1"/>
    <property type="gene ID" value="L893_g33673"/>
</dbReference>
<accession>A0A1I8A887</accession>
<evidence type="ECO:0000256" key="1">
    <source>
        <dbReference type="SAM" id="MobiDB-lite"/>
    </source>
</evidence>
<feature type="region of interest" description="Disordered" evidence="1">
    <location>
        <begin position="52"/>
        <end position="86"/>
    </location>
</feature>
<reference evidence="3" key="1">
    <citation type="submission" date="2016-11" db="UniProtKB">
        <authorList>
            <consortium name="WormBaseParasite"/>
        </authorList>
    </citation>
    <scope>IDENTIFICATION</scope>
</reference>
<proteinExistence type="predicted"/>
<protein>
    <submittedName>
        <fullName evidence="3">Uncharacterized protein</fullName>
    </submittedName>
</protein>
<organism evidence="2 3">
    <name type="scientific">Steinernema glaseri</name>
    <dbReference type="NCBI Taxonomy" id="37863"/>
    <lineage>
        <taxon>Eukaryota</taxon>
        <taxon>Metazoa</taxon>
        <taxon>Ecdysozoa</taxon>
        <taxon>Nematoda</taxon>
        <taxon>Chromadorea</taxon>
        <taxon>Rhabditida</taxon>
        <taxon>Tylenchina</taxon>
        <taxon>Panagrolaimomorpha</taxon>
        <taxon>Strongyloidoidea</taxon>
        <taxon>Steinernematidae</taxon>
        <taxon>Steinernema</taxon>
    </lineage>
</organism>